<feature type="repeat" description="ANK" evidence="3">
    <location>
        <begin position="64"/>
        <end position="96"/>
    </location>
</feature>
<feature type="repeat" description="ANK" evidence="3">
    <location>
        <begin position="243"/>
        <end position="279"/>
    </location>
</feature>
<accession>A0A5J4YWW2</accession>
<dbReference type="InterPro" id="IPR002110">
    <property type="entry name" value="Ankyrin_rpt"/>
</dbReference>
<feature type="repeat" description="ANK" evidence="3">
    <location>
        <begin position="97"/>
        <end position="129"/>
    </location>
</feature>
<organism evidence="4 5">
    <name type="scientific">Porphyridium purpureum</name>
    <name type="common">Red alga</name>
    <name type="synonym">Porphyridium cruentum</name>
    <dbReference type="NCBI Taxonomy" id="35688"/>
    <lineage>
        <taxon>Eukaryota</taxon>
        <taxon>Rhodophyta</taxon>
        <taxon>Bangiophyceae</taxon>
        <taxon>Porphyridiales</taxon>
        <taxon>Porphyridiaceae</taxon>
        <taxon>Porphyridium</taxon>
    </lineage>
</organism>
<dbReference type="InterPro" id="IPR036770">
    <property type="entry name" value="Ankyrin_rpt-contain_sf"/>
</dbReference>
<keyword evidence="2 3" id="KW-0040">ANK repeat</keyword>
<evidence type="ECO:0000256" key="1">
    <source>
        <dbReference type="ARBA" id="ARBA00022737"/>
    </source>
</evidence>
<dbReference type="Pfam" id="PF13637">
    <property type="entry name" value="Ank_4"/>
    <property type="match status" value="1"/>
</dbReference>
<dbReference type="SMART" id="SM00248">
    <property type="entry name" value="ANK"/>
    <property type="match status" value="7"/>
</dbReference>
<dbReference type="PROSITE" id="PS50088">
    <property type="entry name" value="ANK_REPEAT"/>
    <property type="match status" value="5"/>
</dbReference>
<evidence type="ECO:0000256" key="2">
    <source>
        <dbReference type="ARBA" id="ARBA00023043"/>
    </source>
</evidence>
<comment type="caution">
    <text evidence="4">The sequence shown here is derived from an EMBL/GenBank/DDBJ whole genome shotgun (WGS) entry which is preliminary data.</text>
</comment>
<keyword evidence="5" id="KW-1185">Reference proteome</keyword>
<dbReference type="PROSITE" id="PS50297">
    <property type="entry name" value="ANK_REP_REGION"/>
    <property type="match status" value="3"/>
</dbReference>
<evidence type="ECO:0000256" key="3">
    <source>
        <dbReference type="PROSITE-ProRule" id="PRU00023"/>
    </source>
</evidence>
<gene>
    <name evidence="4" type="ORF">FVE85_3188</name>
</gene>
<dbReference type="InterPro" id="IPR050745">
    <property type="entry name" value="Multifunctional_regulatory"/>
</dbReference>
<proteinExistence type="predicted"/>
<feature type="repeat" description="ANK" evidence="3">
    <location>
        <begin position="35"/>
        <end position="62"/>
    </location>
</feature>
<reference evidence="5" key="1">
    <citation type="journal article" date="2019" name="Nat. Commun.">
        <title>Expansion of phycobilisome linker gene families in mesophilic red algae.</title>
        <authorList>
            <person name="Lee J."/>
            <person name="Kim D."/>
            <person name="Bhattacharya D."/>
            <person name="Yoon H.S."/>
        </authorList>
    </citation>
    <scope>NUCLEOTIDE SEQUENCE [LARGE SCALE GENOMIC DNA]</scope>
    <source>
        <strain evidence="5">CCMP 1328</strain>
    </source>
</reference>
<keyword evidence="1" id="KW-0677">Repeat</keyword>
<feature type="repeat" description="ANK" evidence="3">
    <location>
        <begin position="130"/>
        <end position="162"/>
    </location>
</feature>
<name>A0A5J4YWW2_PORPP</name>
<dbReference type="Gene3D" id="1.25.40.20">
    <property type="entry name" value="Ankyrin repeat-containing domain"/>
    <property type="match status" value="2"/>
</dbReference>
<dbReference type="AlphaFoldDB" id="A0A5J4YWW2"/>
<dbReference type="EMBL" id="VRMN01000004">
    <property type="protein sequence ID" value="KAA8494947.1"/>
    <property type="molecule type" value="Genomic_DNA"/>
</dbReference>
<evidence type="ECO:0000313" key="4">
    <source>
        <dbReference type="EMBL" id="KAA8494947.1"/>
    </source>
</evidence>
<dbReference type="PANTHER" id="PTHR24189:SF50">
    <property type="entry name" value="ANKYRIN REPEAT AND SOCS BOX PROTEIN 2"/>
    <property type="match status" value="1"/>
</dbReference>
<dbReference type="Proteomes" id="UP000324585">
    <property type="component" value="Unassembled WGS sequence"/>
</dbReference>
<evidence type="ECO:0000313" key="5">
    <source>
        <dbReference type="Proteomes" id="UP000324585"/>
    </source>
</evidence>
<dbReference type="PANTHER" id="PTHR24189">
    <property type="entry name" value="MYOTROPHIN"/>
    <property type="match status" value="1"/>
</dbReference>
<dbReference type="SUPFAM" id="SSF48403">
    <property type="entry name" value="Ankyrin repeat"/>
    <property type="match status" value="1"/>
</dbReference>
<protein>
    <submittedName>
        <fullName evidence="4">Ankyrin repeat domain-containing protein 29</fullName>
    </submittedName>
</protein>
<dbReference type="OrthoDB" id="10264606at2759"/>
<dbReference type="Pfam" id="PF12796">
    <property type="entry name" value="Ank_2"/>
    <property type="match status" value="1"/>
</dbReference>
<sequence>MHWDFASMEDLGAPLASQLACPQPLRGSHCLPASLHLAAQNGNVRELRQLIELGADVECASSSTGDTALLTAADNGHVEFLHGLLELGADTEKRNACGETALIVAASKGHTRCVCALLEYGANARAQTNPGRSSLVYAVLLGNEKCADELLAHGADENEADLKGVTVLSRAASALNTGSVRILLLRGADVKKRAHDGSTALHRLVRLGHHWQTRGGVIARRQLDIMQLLLQGGDGAVDSLDLDGRCALDYAAGVTHTSHAVLMFQLLVQNGANINRNAETTSALMILLRMAASEIDAPLVGAEDFLVLNTRRLCRLHIERILES</sequence>